<evidence type="ECO:0000256" key="5">
    <source>
        <dbReference type="SAM" id="MobiDB-lite"/>
    </source>
</evidence>
<dbReference type="GO" id="GO:0005634">
    <property type="term" value="C:nucleus"/>
    <property type="evidence" value="ECO:0007669"/>
    <property type="project" value="UniProtKB-SubCell"/>
</dbReference>
<evidence type="ECO:0000256" key="3">
    <source>
        <dbReference type="ARBA" id="ARBA00023163"/>
    </source>
</evidence>
<feature type="region of interest" description="Disordered" evidence="5">
    <location>
        <begin position="48"/>
        <end position="156"/>
    </location>
</feature>
<dbReference type="SMART" id="SM00338">
    <property type="entry name" value="BRLZ"/>
    <property type="match status" value="1"/>
</dbReference>
<proteinExistence type="predicted"/>
<feature type="compositionally biased region" description="Polar residues" evidence="5">
    <location>
        <begin position="284"/>
        <end position="297"/>
    </location>
</feature>
<keyword evidence="4" id="KW-0539">Nucleus</keyword>
<comment type="subcellular location">
    <subcellularLocation>
        <location evidence="1">Nucleus</location>
    </subcellularLocation>
</comment>
<evidence type="ECO:0000313" key="7">
    <source>
        <dbReference type="EMBL" id="KPM44861.1"/>
    </source>
</evidence>
<dbReference type="PANTHER" id="PTHR19304">
    <property type="entry name" value="CYCLIC-AMP RESPONSE ELEMENT BINDING PROTEIN"/>
    <property type="match status" value="1"/>
</dbReference>
<name>A0A0P7BHX0_9HYPO</name>
<accession>A0A0P7BHX0</accession>
<dbReference type="InterPro" id="IPR004827">
    <property type="entry name" value="bZIP"/>
</dbReference>
<evidence type="ECO:0000256" key="1">
    <source>
        <dbReference type="ARBA" id="ARBA00004123"/>
    </source>
</evidence>
<gene>
    <name evidence="7" type="ORF">AK830_g1747</name>
</gene>
<protein>
    <recommendedName>
        <fullName evidence="6">BZIP domain-containing protein</fullName>
    </recommendedName>
</protein>
<feature type="domain" description="BZIP" evidence="6">
    <location>
        <begin position="154"/>
        <end position="217"/>
    </location>
</feature>
<organism evidence="7 8">
    <name type="scientific">Neonectria ditissima</name>
    <dbReference type="NCBI Taxonomy" id="78410"/>
    <lineage>
        <taxon>Eukaryota</taxon>
        <taxon>Fungi</taxon>
        <taxon>Dikarya</taxon>
        <taxon>Ascomycota</taxon>
        <taxon>Pezizomycotina</taxon>
        <taxon>Sordariomycetes</taxon>
        <taxon>Hypocreomycetidae</taxon>
        <taxon>Hypocreales</taxon>
        <taxon>Nectriaceae</taxon>
        <taxon>Neonectria</taxon>
    </lineage>
</organism>
<dbReference type="OrthoDB" id="295274at2759"/>
<keyword evidence="3" id="KW-0804">Transcription</keyword>
<dbReference type="STRING" id="78410.A0A0P7BHX0"/>
<feature type="region of interest" description="Disordered" evidence="5">
    <location>
        <begin position="1"/>
        <end position="20"/>
    </location>
</feature>
<feature type="region of interest" description="Disordered" evidence="5">
    <location>
        <begin position="250"/>
        <end position="301"/>
    </location>
</feature>
<dbReference type="InterPro" id="IPR046347">
    <property type="entry name" value="bZIP_sf"/>
</dbReference>
<evidence type="ECO:0000313" key="8">
    <source>
        <dbReference type="Proteomes" id="UP000050424"/>
    </source>
</evidence>
<feature type="compositionally biased region" description="Polar residues" evidence="5">
    <location>
        <begin position="105"/>
        <end position="114"/>
    </location>
</feature>
<keyword evidence="2" id="KW-0805">Transcription regulation</keyword>
<dbReference type="PROSITE" id="PS00036">
    <property type="entry name" value="BZIP_BASIC"/>
    <property type="match status" value="1"/>
</dbReference>
<feature type="compositionally biased region" description="Polar residues" evidence="5">
    <location>
        <begin position="10"/>
        <end position="20"/>
    </location>
</feature>
<evidence type="ECO:0000256" key="2">
    <source>
        <dbReference type="ARBA" id="ARBA00023015"/>
    </source>
</evidence>
<feature type="compositionally biased region" description="Low complexity" evidence="5">
    <location>
        <begin position="52"/>
        <end position="66"/>
    </location>
</feature>
<sequence>MTPPPPYRINTPSPASRSNLSYQQTMNQVSFFDEAIGTSSMPMEVGLGIFLQQPQQPQPQQAQQPQFIVAPKAEVYEPSPRVLPTVEAEQKAPRQPRTRKRSLENSDMSETGASGPTEEQPRPKKRGRKPKGQQKEPPMIQLKEESEEEDIPRDPRRRRILERNRIAATKCRLRKRDEASALASREQAMEDHNRYLSTCFDSLTAEIYHLKTQLLQHTDCGCVLIQKYIANEARKSVDGLLSCSSAFQHPDGPTSPYQRDSSGSGTSGTGSLSIQTPEMEGSAPTWTDPFQQASRSSEGGDDMFDMVVLEPFQKEALSTSSQPMSSVPHLSRCDSGVFVTSGPQPQSVDGLVWDSQWGF</sequence>
<feature type="compositionally biased region" description="Basic residues" evidence="5">
    <location>
        <begin position="123"/>
        <end position="132"/>
    </location>
</feature>
<keyword evidence="8" id="KW-1185">Reference proteome</keyword>
<dbReference type="EMBL" id="LKCW01000014">
    <property type="protein sequence ID" value="KPM44861.1"/>
    <property type="molecule type" value="Genomic_DNA"/>
</dbReference>
<dbReference type="Proteomes" id="UP000050424">
    <property type="component" value="Unassembled WGS sequence"/>
</dbReference>
<evidence type="ECO:0000256" key="4">
    <source>
        <dbReference type="ARBA" id="ARBA00023242"/>
    </source>
</evidence>
<evidence type="ECO:0000259" key="6">
    <source>
        <dbReference type="PROSITE" id="PS50217"/>
    </source>
</evidence>
<comment type="caution">
    <text evidence="7">The sequence shown here is derived from an EMBL/GenBank/DDBJ whole genome shotgun (WGS) entry which is preliminary data.</text>
</comment>
<reference evidence="7 8" key="1">
    <citation type="submission" date="2015-09" db="EMBL/GenBank/DDBJ databases">
        <title>Draft genome of a European isolate of the apple canker pathogen Neonectria ditissima.</title>
        <authorList>
            <person name="Gomez-Cortecero A."/>
            <person name="Harrison R.J."/>
            <person name="Armitage A.D."/>
        </authorList>
    </citation>
    <scope>NUCLEOTIDE SEQUENCE [LARGE SCALE GENOMIC DNA]</scope>
    <source>
        <strain evidence="7 8">R09/05</strain>
    </source>
</reference>
<dbReference type="SUPFAM" id="SSF57959">
    <property type="entry name" value="Leucine zipper domain"/>
    <property type="match status" value="1"/>
</dbReference>
<dbReference type="Gene3D" id="1.20.5.170">
    <property type="match status" value="1"/>
</dbReference>
<dbReference type="Pfam" id="PF00170">
    <property type="entry name" value="bZIP_1"/>
    <property type="match status" value="1"/>
</dbReference>
<dbReference type="InterPro" id="IPR051027">
    <property type="entry name" value="bZIP_transcription_factors"/>
</dbReference>
<dbReference type="AlphaFoldDB" id="A0A0P7BHX0"/>
<dbReference type="PROSITE" id="PS50217">
    <property type="entry name" value="BZIP"/>
    <property type="match status" value="1"/>
</dbReference>
<dbReference type="GO" id="GO:0003700">
    <property type="term" value="F:DNA-binding transcription factor activity"/>
    <property type="evidence" value="ECO:0007669"/>
    <property type="project" value="InterPro"/>
</dbReference>